<dbReference type="Proteomes" id="UP000315295">
    <property type="component" value="Unassembled WGS sequence"/>
</dbReference>
<dbReference type="PANTHER" id="PTHR46162">
    <property type="entry name" value="TRAF-LIKE FAMILY PROTEIN"/>
    <property type="match status" value="1"/>
</dbReference>
<feature type="domain" description="MATH" evidence="1">
    <location>
        <begin position="351"/>
        <end position="462"/>
    </location>
</feature>
<accession>A0A540MDR6</accession>
<proteinExistence type="predicted"/>
<feature type="domain" description="MATH" evidence="1">
    <location>
        <begin position="1"/>
        <end position="77"/>
    </location>
</feature>
<evidence type="ECO:0000259" key="1">
    <source>
        <dbReference type="PROSITE" id="PS50144"/>
    </source>
</evidence>
<reference evidence="2 3" key="1">
    <citation type="journal article" date="2019" name="G3 (Bethesda)">
        <title>Sequencing of a Wild Apple (Malus baccata) Genome Unravels the Differences Between Cultivated and Wild Apple Species Regarding Disease Resistance and Cold Tolerance.</title>
        <authorList>
            <person name="Chen X."/>
        </authorList>
    </citation>
    <scope>NUCLEOTIDE SEQUENCE [LARGE SCALE GENOMIC DNA]</scope>
    <source>
        <strain evidence="3">cv. Shandingzi</strain>
        <tissue evidence="2">Leaves</tissue>
    </source>
</reference>
<name>A0A540MDR6_MALBA</name>
<dbReference type="Pfam" id="PF22486">
    <property type="entry name" value="MATH_2"/>
    <property type="match status" value="4"/>
</dbReference>
<organism evidence="2 3">
    <name type="scientific">Malus baccata</name>
    <name type="common">Siberian crab apple</name>
    <name type="synonym">Pyrus baccata</name>
    <dbReference type="NCBI Taxonomy" id="106549"/>
    <lineage>
        <taxon>Eukaryota</taxon>
        <taxon>Viridiplantae</taxon>
        <taxon>Streptophyta</taxon>
        <taxon>Embryophyta</taxon>
        <taxon>Tracheophyta</taxon>
        <taxon>Spermatophyta</taxon>
        <taxon>Magnoliopsida</taxon>
        <taxon>eudicotyledons</taxon>
        <taxon>Gunneridae</taxon>
        <taxon>Pentapetalae</taxon>
        <taxon>rosids</taxon>
        <taxon>fabids</taxon>
        <taxon>Rosales</taxon>
        <taxon>Rosaceae</taxon>
        <taxon>Amygdaloideae</taxon>
        <taxon>Maleae</taxon>
        <taxon>Malus</taxon>
    </lineage>
</organism>
<dbReference type="EMBL" id="VIEB01000284">
    <property type="protein sequence ID" value="TQD96890.1"/>
    <property type="molecule type" value="Genomic_DNA"/>
</dbReference>
<sequence length="462" mass="52543">MSGATAPQISSEVSAVFRLFILDQNNDNYFVLQEPKERRFHGMKLDWGFDQFLSHKAFTQASNGFLIDDTCVLGAEVFVSKERSEGKGEHLSMVKDPVMYKNTWRIDKVSKLDAESYDSKTFIAGDHKWKMQLYPKGNGIGVGTHLSFFLALAEPKSLPPGCQIYAEFTLRILDQKHGQYHISSKGILGTISDAPPTHYTVKVQSISLLTKHNLEKYESGDFEAGGYKWKLVFYPNGNKNRNVKEHISLYLVMSGATTPQISLEVYAVFRLFILDQNNDNYFVLQEPKERRFHGMKLDWGFDQFLSHKAFTQASNGFLIDDTCVLGAEVFVSKERSKGKGECLSLVQDPVMYKNTWRIDKVSKLDAESYNSKTFIAGDQKWKMQLYPKGKGNGVGTHLSFFLALAEPKSLPPGCQIYAEFTLRILDRKYAQYHISSKGWFYCRHHAKIPTMNYDETLVLGGL</sequence>
<comment type="caution">
    <text evidence="2">The sequence shown here is derived from an EMBL/GenBank/DDBJ whole genome shotgun (WGS) entry which is preliminary data.</text>
</comment>
<evidence type="ECO:0000313" key="2">
    <source>
        <dbReference type="EMBL" id="TQD96890.1"/>
    </source>
</evidence>
<dbReference type="InterPro" id="IPR002083">
    <property type="entry name" value="MATH/TRAF_dom"/>
</dbReference>
<feature type="domain" description="MATH" evidence="1">
    <location>
        <begin position="196"/>
        <end position="329"/>
    </location>
</feature>
<dbReference type="STRING" id="106549.A0A540MDR6"/>
<evidence type="ECO:0000313" key="3">
    <source>
        <dbReference type="Proteomes" id="UP000315295"/>
    </source>
</evidence>
<dbReference type="SMART" id="SM00061">
    <property type="entry name" value="MATH"/>
    <property type="match status" value="3"/>
</dbReference>
<gene>
    <name evidence="2" type="ORF">C1H46_017495</name>
</gene>
<feature type="domain" description="MATH" evidence="1">
    <location>
        <begin position="99"/>
        <end position="175"/>
    </location>
</feature>
<keyword evidence="3" id="KW-1185">Reference proteome</keyword>
<dbReference type="Gene3D" id="2.60.210.10">
    <property type="entry name" value="Apoptosis, Tumor Necrosis Factor Receptor Associated Protein 2, Chain A"/>
    <property type="match status" value="4"/>
</dbReference>
<dbReference type="AlphaFoldDB" id="A0A540MDR6"/>
<dbReference type="InterPro" id="IPR008974">
    <property type="entry name" value="TRAF-like"/>
</dbReference>
<dbReference type="PANTHER" id="PTHR46162:SF2">
    <property type="entry name" value="ANKYRIN REPEAT-CONTAINING PROTEIN-RELATED"/>
    <property type="match status" value="1"/>
</dbReference>
<dbReference type="SUPFAM" id="SSF49599">
    <property type="entry name" value="TRAF domain-like"/>
    <property type="match status" value="4"/>
</dbReference>
<dbReference type="CDD" id="cd00121">
    <property type="entry name" value="MATH"/>
    <property type="match status" value="4"/>
</dbReference>
<dbReference type="PROSITE" id="PS50144">
    <property type="entry name" value="MATH"/>
    <property type="match status" value="4"/>
</dbReference>
<protein>
    <recommendedName>
        <fullName evidence="1">MATH domain-containing protein</fullName>
    </recommendedName>
</protein>